<dbReference type="GO" id="GO:0005829">
    <property type="term" value="C:cytosol"/>
    <property type="evidence" value="ECO:0007669"/>
    <property type="project" value="TreeGrafter"/>
</dbReference>
<reference evidence="5 6" key="1">
    <citation type="submission" date="2016-11" db="EMBL/GenBank/DDBJ databases">
        <authorList>
            <person name="Jaros S."/>
            <person name="Januszkiewicz K."/>
            <person name="Wedrychowicz H."/>
        </authorList>
    </citation>
    <scope>NUCLEOTIDE SEQUENCE [LARGE SCALE GENOMIC DNA]</scope>
    <source>
        <strain evidence="5 6">DSM 17477</strain>
    </source>
</reference>
<proteinExistence type="inferred from homology"/>
<accession>A0A1M6FSK6</accession>
<dbReference type="InterPro" id="IPR036059">
    <property type="entry name" value="TldD/PmbA_sf"/>
</dbReference>
<dbReference type="EMBL" id="FQZL01000009">
    <property type="protein sequence ID" value="SHJ00652.1"/>
    <property type="molecule type" value="Genomic_DNA"/>
</dbReference>
<sequence length="454" mass="49900">MVKIMLKKGFSEKVMEYGKSKGFTDMEIYYSAGSNLSIKVFEQKIDNYSLSQSEGVSFRGLYNGKMGYSYTEKIDDSSVEFLVDEAMENAEIIDTDDEEKIFGGSSEYTKIDNYNPALEDVKEEDKIKFTLRMEEEAKKLDSRIESIQYCVYGDGSDEMSLANSMGLSLEDRSNAAFAYIGVVAKEKDDIKTGFGYKVTNDFTELDPCKIANEAVEEAISMLGAETVESGNYKVILRNNAAADLIDAFSGIFSAERVQKDLSLMKGKLNTKIAVEKLTLVDNPHLKEGFASSSFDGEGHATYRKNIIEKGVLKTYMHNLKTSEKDGVESTGNASRGSYKSSIGIAPSNLYVEKGDKGLEDMIKGTDIGILIIDLQGLHSGLNSLSGDFSLSCYGYMIEGGKKTRPVNQITVSGNFFNMINNIEEIGSDLRFGLPSDAYIGSPSIKIKSLSIAGK</sequence>
<feature type="domain" description="Metalloprotease TldD/E C-terminal" evidence="3">
    <location>
        <begin position="229"/>
        <end position="453"/>
    </location>
</feature>
<evidence type="ECO:0000313" key="6">
    <source>
        <dbReference type="Proteomes" id="UP000184052"/>
    </source>
</evidence>
<dbReference type="SUPFAM" id="SSF111283">
    <property type="entry name" value="Putative modulator of DNA gyrase, PmbA/TldD"/>
    <property type="match status" value="1"/>
</dbReference>
<evidence type="ECO:0000259" key="2">
    <source>
        <dbReference type="Pfam" id="PF01523"/>
    </source>
</evidence>
<dbReference type="Pfam" id="PF19290">
    <property type="entry name" value="PmbA_TldD_2nd"/>
    <property type="match status" value="1"/>
</dbReference>
<evidence type="ECO:0000313" key="5">
    <source>
        <dbReference type="EMBL" id="SHJ00652.1"/>
    </source>
</evidence>
<dbReference type="RefSeq" id="WP_245819794.1">
    <property type="nucleotide sequence ID" value="NZ_FQZL01000009.1"/>
</dbReference>
<dbReference type="InterPro" id="IPR035068">
    <property type="entry name" value="TldD/PmbA_N"/>
</dbReference>
<comment type="similarity">
    <text evidence="1">Belongs to the peptidase U62 family.</text>
</comment>
<evidence type="ECO:0000256" key="1">
    <source>
        <dbReference type="ARBA" id="ARBA00005836"/>
    </source>
</evidence>
<dbReference type="InterPro" id="IPR045569">
    <property type="entry name" value="Metalloprtase-TldD/E_C"/>
</dbReference>
<feature type="domain" description="Metalloprotease TldD/E N-terminal" evidence="2">
    <location>
        <begin position="27"/>
        <end position="90"/>
    </location>
</feature>
<dbReference type="InterPro" id="IPR047657">
    <property type="entry name" value="PmbA"/>
</dbReference>
<dbReference type="InterPro" id="IPR002510">
    <property type="entry name" value="Metalloprtase-TldD/E_N"/>
</dbReference>
<dbReference type="Pfam" id="PF19289">
    <property type="entry name" value="PmbA_TldD_3rd"/>
    <property type="match status" value="1"/>
</dbReference>
<keyword evidence="6" id="KW-1185">Reference proteome</keyword>
<dbReference type="PANTHER" id="PTHR43421">
    <property type="entry name" value="METALLOPROTEASE PMBA"/>
    <property type="match status" value="1"/>
</dbReference>
<dbReference type="GO" id="GO:0008237">
    <property type="term" value="F:metallopeptidase activity"/>
    <property type="evidence" value="ECO:0007669"/>
    <property type="project" value="InterPro"/>
</dbReference>
<organism evidence="5 6">
    <name type="scientific">Dethiosulfatibacter aminovorans DSM 17477</name>
    <dbReference type="NCBI Taxonomy" id="1121476"/>
    <lineage>
        <taxon>Bacteria</taxon>
        <taxon>Bacillati</taxon>
        <taxon>Bacillota</taxon>
        <taxon>Tissierellia</taxon>
        <taxon>Dethiosulfatibacter</taxon>
    </lineage>
</organism>
<feature type="domain" description="Metalloprotease TldD/E central" evidence="4">
    <location>
        <begin position="118"/>
        <end position="222"/>
    </location>
</feature>
<dbReference type="GO" id="GO:0006508">
    <property type="term" value="P:proteolysis"/>
    <property type="evidence" value="ECO:0007669"/>
    <property type="project" value="InterPro"/>
</dbReference>
<name>A0A1M6FSK6_9FIRM</name>
<dbReference type="PANTHER" id="PTHR43421:SF1">
    <property type="entry name" value="METALLOPROTEASE PMBA"/>
    <property type="match status" value="1"/>
</dbReference>
<evidence type="ECO:0000259" key="4">
    <source>
        <dbReference type="Pfam" id="PF19290"/>
    </source>
</evidence>
<dbReference type="AlphaFoldDB" id="A0A1M6FSK6"/>
<gene>
    <name evidence="5" type="ORF">SAMN02745751_01523</name>
</gene>
<dbReference type="Pfam" id="PF01523">
    <property type="entry name" value="PmbA_TldD_1st"/>
    <property type="match status" value="1"/>
</dbReference>
<dbReference type="Proteomes" id="UP000184052">
    <property type="component" value="Unassembled WGS sequence"/>
</dbReference>
<dbReference type="STRING" id="1121476.SAMN02745751_01523"/>
<evidence type="ECO:0000259" key="3">
    <source>
        <dbReference type="Pfam" id="PF19289"/>
    </source>
</evidence>
<dbReference type="Gene3D" id="3.30.2290.10">
    <property type="entry name" value="PmbA/TldD superfamily"/>
    <property type="match status" value="1"/>
</dbReference>
<dbReference type="InterPro" id="IPR045570">
    <property type="entry name" value="Metalloprtase-TldD/E_cen_dom"/>
</dbReference>
<protein>
    <submittedName>
        <fullName evidence="5">PmbA protein</fullName>
    </submittedName>
</protein>